<accession>A0A3D9XIW6</accession>
<evidence type="ECO:0000313" key="2">
    <source>
        <dbReference type="EMBL" id="REF72347.1"/>
    </source>
</evidence>
<dbReference type="AlphaFoldDB" id="A0A3D9XIW6"/>
<sequence>MTDAPELIWADQDNLTWVEANPYEVMKDCEAAYVRSDLCASGQQVRALIKAGRAMADAAEHGVVASTLVVNWDNAEAALTPAPQDEQQLMTDDEISEFVRENGRPEDIFLYLQPAATPTAQEAVPACAACEDNPKHPNIPCAVCGAHPPQPSETVAAVIEAANMARNRLEMIADAAWRGDGRDLKRSVAGVFSDFDAALRALKGEE</sequence>
<evidence type="ECO:0000313" key="3">
    <source>
        <dbReference type="Proteomes" id="UP000256941"/>
    </source>
</evidence>
<protein>
    <submittedName>
        <fullName evidence="1">Uncharacterized protein</fullName>
    </submittedName>
</protein>
<dbReference type="Proteomes" id="UP000256941">
    <property type="component" value="Unassembled WGS sequence"/>
</dbReference>
<dbReference type="EMBL" id="QTUJ01000001">
    <property type="protein sequence ID" value="REF72347.1"/>
    <property type="molecule type" value="Genomic_DNA"/>
</dbReference>
<reference evidence="1 3" key="1">
    <citation type="submission" date="2018-08" db="EMBL/GenBank/DDBJ databases">
        <title>Genomic Encyclopedia of Archaeal and Bacterial Type Strains, Phase II (KMG-II): from individual species to whole genera.</title>
        <authorList>
            <person name="Goeker M."/>
        </authorList>
    </citation>
    <scope>NUCLEOTIDE SEQUENCE [LARGE SCALE GENOMIC DNA]</scope>
    <source>
        <strain evidence="1 3">DSM 17099</strain>
    </source>
</reference>
<evidence type="ECO:0000313" key="1">
    <source>
        <dbReference type="EMBL" id="REF70370.1"/>
    </source>
</evidence>
<dbReference type="RefSeq" id="WP_116220839.1">
    <property type="nucleotide sequence ID" value="NZ_CP038196.1"/>
</dbReference>
<name>A0A3D9XIW6_PARVE</name>
<proteinExistence type="predicted"/>
<gene>
    <name evidence="2" type="ORF">BDD41_0817</name>
    <name evidence="1" type="ORF">BDD41_3102</name>
</gene>
<comment type="caution">
    <text evidence="1">The sequence shown here is derived from an EMBL/GenBank/DDBJ whole genome shotgun (WGS) entry which is preliminary data.</text>
</comment>
<dbReference type="EMBL" id="QTUJ01000002">
    <property type="protein sequence ID" value="REF70370.1"/>
    <property type="molecule type" value="Genomic_DNA"/>
</dbReference>
<organism evidence="1 3">
    <name type="scientific">Paracoccus versutus</name>
    <name type="common">Thiobacillus versutus</name>
    <dbReference type="NCBI Taxonomy" id="34007"/>
    <lineage>
        <taxon>Bacteria</taxon>
        <taxon>Pseudomonadati</taxon>
        <taxon>Pseudomonadota</taxon>
        <taxon>Alphaproteobacteria</taxon>
        <taxon>Rhodobacterales</taxon>
        <taxon>Paracoccaceae</taxon>
        <taxon>Paracoccus</taxon>
    </lineage>
</organism>